<dbReference type="Gene3D" id="3.40.50.2300">
    <property type="match status" value="2"/>
</dbReference>
<dbReference type="GO" id="GO:0006865">
    <property type="term" value="P:amino acid transport"/>
    <property type="evidence" value="ECO:0007669"/>
    <property type="project" value="UniProtKB-KW"/>
</dbReference>
<keyword evidence="3 5" id="KW-0732">Signal</keyword>
<dbReference type="InterPro" id="IPR051010">
    <property type="entry name" value="BCAA_transport"/>
</dbReference>
<evidence type="ECO:0000256" key="4">
    <source>
        <dbReference type="ARBA" id="ARBA00022970"/>
    </source>
</evidence>
<dbReference type="Proteomes" id="UP000680839">
    <property type="component" value="Chromosome"/>
</dbReference>
<dbReference type="Pfam" id="PF13458">
    <property type="entry name" value="Peripla_BP_6"/>
    <property type="match status" value="1"/>
</dbReference>
<feature type="signal peptide" evidence="5">
    <location>
        <begin position="1"/>
        <end position="24"/>
    </location>
</feature>
<proteinExistence type="inferred from homology"/>
<evidence type="ECO:0000256" key="3">
    <source>
        <dbReference type="ARBA" id="ARBA00022729"/>
    </source>
</evidence>
<protein>
    <submittedName>
        <fullName evidence="7">Amino acid ABC transporter substrate-binding protein</fullName>
    </submittedName>
</protein>
<keyword evidence="2" id="KW-0813">Transport</keyword>
<name>A0A975RNT5_9BRAD</name>
<reference evidence="7" key="1">
    <citation type="submission" date="2021-06" db="EMBL/GenBank/DDBJ databases">
        <title>Bradyrhizobium sp. S2-20-1 Genome sequencing.</title>
        <authorList>
            <person name="Jin L."/>
        </authorList>
    </citation>
    <scope>NUCLEOTIDE SEQUENCE</scope>
    <source>
        <strain evidence="7">S2-20-1</strain>
    </source>
</reference>
<dbReference type="PANTHER" id="PTHR30483">
    <property type="entry name" value="LEUCINE-SPECIFIC-BINDING PROTEIN"/>
    <property type="match status" value="1"/>
</dbReference>
<dbReference type="PANTHER" id="PTHR30483:SF6">
    <property type="entry name" value="PERIPLASMIC BINDING PROTEIN OF ABC TRANSPORTER FOR NATURAL AMINO ACIDS"/>
    <property type="match status" value="1"/>
</dbReference>
<accession>A0A975RNT5</accession>
<sequence>MKRRTLLGGTIAVVMLGLTSGAVAQQPPIKIGMSMPQTGGLAGGGKASLLGIEIWRDDVNAKGGLLGRKVELVVYDDKSSASETPAIYSKLIDVDKVDLLFAPYATVPTAPIMPMVKQRGLLLIGNFSFQVNSKVGHDMWFNNAPWGPPDSWAASFLDLGQKAGGKTIALLAADQEFAQNLAKTAREVATKRNMQVVFDQAYPPNTVEFSSIIRALKAAKPDIVYVASYPPDSAGILRAVNEIGIGDNVKIFGGGMVGLQFGAVMENLGSLLNGVVNYNSWLPEKSMYFDGTKTFFETYAKRAVAAKVDPLGYYLAPFGYASGQLVEQAIKAVGSLDQKAIAKYLRENEHKTIVGPIAFSADGERKETAVLQAQFRGVVDKNIEQFRTSGKQVILFPEKLKSGDLISPFEAARK</sequence>
<keyword evidence="4" id="KW-0029">Amino-acid transport</keyword>
<dbReference type="InterPro" id="IPR028081">
    <property type="entry name" value="Leu-bd"/>
</dbReference>
<dbReference type="InterPro" id="IPR000709">
    <property type="entry name" value="Leu_Ile_Val-bd"/>
</dbReference>
<comment type="similarity">
    <text evidence="1">Belongs to the leucine-binding protein family.</text>
</comment>
<evidence type="ECO:0000313" key="8">
    <source>
        <dbReference type="Proteomes" id="UP000680839"/>
    </source>
</evidence>
<evidence type="ECO:0000256" key="2">
    <source>
        <dbReference type="ARBA" id="ARBA00022448"/>
    </source>
</evidence>
<evidence type="ECO:0000256" key="1">
    <source>
        <dbReference type="ARBA" id="ARBA00010062"/>
    </source>
</evidence>
<organism evidence="7 8">
    <name type="scientific">Bradyrhizobium sediminis</name>
    <dbReference type="NCBI Taxonomy" id="2840469"/>
    <lineage>
        <taxon>Bacteria</taxon>
        <taxon>Pseudomonadati</taxon>
        <taxon>Pseudomonadota</taxon>
        <taxon>Alphaproteobacteria</taxon>
        <taxon>Hyphomicrobiales</taxon>
        <taxon>Nitrobacteraceae</taxon>
        <taxon>Bradyrhizobium</taxon>
    </lineage>
</organism>
<dbReference type="AlphaFoldDB" id="A0A975RNT5"/>
<dbReference type="InterPro" id="IPR028082">
    <property type="entry name" value="Peripla_BP_I"/>
</dbReference>
<evidence type="ECO:0000256" key="5">
    <source>
        <dbReference type="SAM" id="SignalP"/>
    </source>
</evidence>
<dbReference type="PRINTS" id="PR00337">
    <property type="entry name" value="LEUILEVALBP"/>
</dbReference>
<dbReference type="CDD" id="cd06338">
    <property type="entry name" value="PBP1_ABC_ligand_binding-like"/>
    <property type="match status" value="1"/>
</dbReference>
<gene>
    <name evidence="7" type="ORF">KMZ29_09025</name>
</gene>
<evidence type="ECO:0000259" key="6">
    <source>
        <dbReference type="Pfam" id="PF13458"/>
    </source>
</evidence>
<dbReference type="EMBL" id="CP076134">
    <property type="protein sequence ID" value="QWG14775.1"/>
    <property type="molecule type" value="Genomic_DNA"/>
</dbReference>
<evidence type="ECO:0000313" key="7">
    <source>
        <dbReference type="EMBL" id="QWG14775.1"/>
    </source>
</evidence>
<feature type="domain" description="Leucine-binding protein" evidence="6">
    <location>
        <begin position="28"/>
        <end position="374"/>
    </location>
</feature>
<feature type="chain" id="PRO_5037998248" evidence="5">
    <location>
        <begin position="25"/>
        <end position="414"/>
    </location>
</feature>
<dbReference type="RefSeq" id="WP_215623370.1">
    <property type="nucleotide sequence ID" value="NZ_CP076134.1"/>
</dbReference>
<dbReference type="SUPFAM" id="SSF53822">
    <property type="entry name" value="Periplasmic binding protein-like I"/>
    <property type="match status" value="1"/>
</dbReference>